<evidence type="ECO:0008006" key="4">
    <source>
        <dbReference type="Google" id="ProtNLM"/>
    </source>
</evidence>
<gene>
    <name evidence="2" type="ORF">CWO92_23695</name>
</gene>
<name>A0A2N3LD50_9BACI</name>
<dbReference type="Pfam" id="PF07352">
    <property type="entry name" value="Phage_Mu_Gam"/>
    <property type="match status" value="1"/>
</dbReference>
<comment type="caution">
    <text evidence="2">The sequence shown here is derived from an EMBL/GenBank/DDBJ whole genome shotgun (WGS) entry which is preliminary data.</text>
</comment>
<dbReference type="SUPFAM" id="SSF161266">
    <property type="entry name" value="Gam-like"/>
    <property type="match status" value="1"/>
</dbReference>
<dbReference type="AlphaFoldDB" id="A0A2N3LD50"/>
<dbReference type="EMBL" id="PIQO01000036">
    <property type="protein sequence ID" value="PKR82590.1"/>
    <property type="molecule type" value="Genomic_DNA"/>
</dbReference>
<evidence type="ECO:0000256" key="1">
    <source>
        <dbReference type="SAM" id="MobiDB-lite"/>
    </source>
</evidence>
<organism evidence="2 3">
    <name type="scientific">Heyndrickxia camelliae</name>
    <dbReference type="NCBI Taxonomy" id="1707093"/>
    <lineage>
        <taxon>Bacteria</taxon>
        <taxon>Bacillati</taxon>
        <taxon>Bacillota</taxon>
        <taxon>Bacilli</taxon>
        <taxon>Bacillales</taxon>
        <taxon>Bacillaceae</taxon>
        <taxon>Heyndrickxia</taxon>
    </lineage>
</organism>
<keyword evidence="3" id="KW-1185">Reference proteome</keyword>
<dbReference type="OrthoDB" id="1908548at2"/>
<dbReference type="RefSeq" id="WP_101356665.1">
    <property type="nucleotide sequence ID" value="NZ_PIQO01000036.1"/>
</dbReference>
<evidence type="ECO:0000313" key="3">
    <source>
        <dbReference type="Proteomes" id="UP000233440"/>
    </source>
</evidence>
<feature type="region of interest" description="Disordered" evidence="1">
    <location>
        <begin position="101"/>
        <end position="121"/>
    </location>
</feature>
<dbReference type="InterPro" id="IPR009951">
    <property type="entry name" value="Host-nuc_inhib_Gam"/>
</dbReference>
<dbReference type="Proteomes" id="UP000233440">
    <property type="component" value="Unassembled WGS sequence"/>
</dbReference>
<protein>
    <recommendedName>
        <fullName evidence="4">Gam-like protein</fullName>
    </recommendedName>
</protein>
<sequence>MNQLQVAELDDLGVEVTTVEEQEELKQRFQITNIESLNWAFRKVSALQSKAKEIETLAAAEKQRIDQWAVSELKPIENSLDFFKQLITEYHSKQLEADPKAKTISTPYGKSKTRKTSAQPEKANEEDILQYVFENNLDEFVKSSVKWVDLKKTLKIVEISGEKVVVDENGQIVPGVTVKPESISYSVEV</sequence>
<dbReference type="GO" id="GO:0003690">
    <property type="term" value="F:double-stranded DNA binding"/>
    <property type="evidence" value="ECO:0007669"/>
    <property type="project" value="InterPro"/>
</dbReference>
<evidence type="ECO:0000313" key="2">
    <source>
        <dbReference type="EMBL" id="PKR82590.1"/>
    </source>
</evidence>
<dbReference type="GO" id="GO:0042262">
    <property type="term" value="P:DNA protection"/>
    <property type="evidence" value="ECO:0007669"/>
    <property type="project" value="InterPro"/>
</dbReference>
<accession>A0A2N3LD50</accession>
<proteinExistence type="predicted"/>
<reference evidence="2 3" key="1">
    <citation type="submission" date="2017-11" db="EMBL/GenBank/DDBJ databases">
        <title>Bacillus camelliae sp. nov., isolated from pu'er tea.</title>
        <authorList>
            <person name="Niu L."/>
        </authorList>
    </citation>
    <scope>NUCLEOTIDE SEQUENCE [LARGE SCALE GENOMIC DNA]</scope>
    <source>
        <strain evidence="2 3">7578-1</strain>
    </source>
</reference>